<reference evidence="3" key="1">
    <citation type="journal article" date="2023" name="Commun. Biol.">
        <title>Genome analysis of Parmales, the sister group of diatoms, reveals the evolutionary specialization of diatoms from phago-mixotrophs to photoautotrophs.</title>
        <authorList>
            <person name="Ban H."/>
            <person name="Sato S."/>
            <person name="Yoshikawa S."/>
            <person name="Yamada K."/>
            <person name="Nakamura Y."/>
            <person name="Ichinomiya M."/>
            <person name="Sato N."/>
            <person name="Blanc-Mathieu R."/>
            <person name="Endo H."/>
            <person name="Kuwata A."/>
            <person name="Ogata H."/>
        </authorList>
    </citation>
    <scope>NUCLEOTIDE SEQUENCE [LARGE SCALE GENOMIC DNA]</scope>
    <source>
        <strain evidence="3">NIES 3700</strain>
    </source>
</reference>
<comment type="caution">
    <text evidence="2">The sequence shown here is derived from an EMBL/GenBank/DDBJ whole genome shotgun (WGS) entry which is preliminary data.</text>
</comment>
<proteinExistence type="predicted"/>
<dbReference type="PANTHER" id="PTHR23244">
    <property type="entry name" value="KELCH REPEAT DOMAIN"/>
    <property type="match status" value="1"/>
</dbReference>
<dbReference type="Proteomes" id="UP001165122">
    <property type="component" value="Unassembled WGS sequence"/>
</dbReference>
<name>A0A9W7AP67_9STRA</name>
<dbReference type="Gene3D" id="2.120.10.80">
    <property type="entry name" value="Kelch-type beta propeller"/>
    <property type="match status" value="1"/>
</dbReference>
<dbReference type="EMBL" id="BRXW01000713">
    <property type="protein sequence ID" value="GMH75224.1"/>
    <property type="molecule type" value="Genomic_DNA"/>
</dbReference>
<feature type="compositionally biased region" description="Polar residues" evidence="1">
    <location>
        <begin position="23"/>
        <end position="38"/>
    </location>
</feature>
<dbReference type="OrthoDB" id="432528at2759"/>
<keyword evidence="3" id="KW-1185">Reference proteome</keyword>
<protein>
    <recommendedName>
        <fullName evidence="4">BTB domain-containing protein</fullName>
    </recommendedName>
</protein>
<dbReference type="Pfam" id="PF24681">
    <property type="entry name" value="Kelch_KLHDC2_KLHL20_DRC7"/>
    <property type="match status" value="1"/>
</dbReference>
<organism evidence="2 3">
    <name type="scientific">Triparma laevis f. longispina</name>
    <dbReference type="NCBI Taxonomy" id="1714387"/>
    <lineage>
        <taxon>Eukaryota</taxon>
        <taxon>Sar</taxon>
        <taxon>Stramenopiles</taxon>
        <taxon>Ochrophyta</taxon>
        <taxon>Bolidophyceae</taxon>
        <taxon>Parmales</taxon>
        <taxon>Triparmaceae</taxon>
        <taxon>Triparma</taxon>
    </lineage>
</organism>
<dbReference type="PANTHER" id="PTHR23244:SF471">
    <property type="entry name" value="GUANINE NUCLEOTIDE-BINDING PROTEIN SUBUNIT BETA 1-RELATED"/>
    <property type="match status" value="1"/>
</dbReference>
<sequence>MFERSFDPISPPSLPSISFSPLTTQPATESRETTVTSYKLKSGVPPRCSMNVHSYEDSHGSPAVIMFGGGIVEDGKWTSYNDVHILDGTTMKWAEVTTSGTSPSPRRCACSWMVDHCLYIWGGRYEEETPNSSTFPEWQAGVKDYNDLFKFNTETKEWTSVPQTSPPMSRRSATCWKCETTKDGTWLFLMGGEFTQLGREQLMELATIHRCKITPDKIVWESGAIVMCHTFSTAEGLKVSNSFANFQMFSSSSICDTGNGFPRLYMFGGMMYNGLPNQNVIMLDFCFSTPEGIELLPLANCRSTVIHLNAQEQDPGQRAFGTAANGLVVTGYQTEDDDLEYTPFQQQQHDKLTNMIYRFTGINWPRNIFTASGNKAYLENPIPLIHWQLINGLDVGERNGSGSVYVGGKLLVIAGGVYNQFYYGDTWVAEVEEHAEARVEWPDHEMRSEKEKEVEVPLATGTATITLSCNDGGTVETPLPVLSTCEYFKTLFSSTFADANSSVQSVPFPELLISFVVNNLLHAGSSSSSSLTAFLGSILEVQGTLGILLNPVFADAMYNIFACAEYFGVPENAWTRLEDEALSLLKHLYHAAVNTPGGTGFNEALLKCKEVAANGGMKRLFVHVCYIMKVGNIGESDLNKSLLF</sequence>
<dbReference type="InterPro" id="IPR015915">
    <property type="entry name" value="Kelch-typ_b-propeller"/>
</dbReference>
<accession>A0A9W7AP67</accession>
<feature type="region of interest" description="Disordered" evidence="1">
    <location>
        <begin position="1"/>
        <end position="38"/>
    </location>
</feature>
<dbReference type="AlphaFoldDB" id="A0A9W7AP67"/>
<gene>
    <name evidence="2" type="ORF">TrLO_g9396</name>
</gene>
<evidence type="ECO:0000313" key="3">
    <source>
        <dbReference type="Proteomes" id="UP001165122"/>
    </source>
</evidence>
<dbReference type="SUPFAM" id="SSF117281">
    <property type="entry name" value="Kelch motif"/>
    <property type="match status" value="1"/>
</dbReference>
<evidence type="ECO:0008006" key="4">
    <source>
        <dbReference type="Google" id="ProtNLM"/>
    </source>
</evidence>
<evidence type="ECO:0000256" key="1">
    <source>
        <dbReference type="SAM" id="MobiDB-lite"/>
    </source>
</evidence>
<evidence type="ECO:0000313" key="2">
    <source>
        <dbReference type="EMBL" id="GMH75224.1"/>
    </source>
</evidence>